<feature type="compositionally biased region" description="Basic and acidic residues" evidence="3">
    <location>
        <begin position="263"/>
        <end position="292"/>
    </location>
</feature>
<dbReference type="PANTHER" id="PTHR11242">
    <property type="entry name" value="ARYL HYDROCARBON RECEPTOR INTERACTING PROTEIN RELATED"/>
    <property type="match status" value="1"/>
</dbReference>
<sequence>MEKPWDEDWLKLERLITPLVLNYCQCQLELGEYYEVLEHTTDLLRKNNKNVKAYFKRAKAHSAVWNEKEARADFLSVVQLDPSLTAAVRKELKMLGERMRQKHVEDRKRYRGLFPQPSKAEAERRTTEEMEEVSKENEEQPDFIRQRAEIEENNKKNLLRSERGAGEREADAKNGEMGQSNEGEEKKELMAKERKEIHQEDCFCQKGGEKIKIQTGNKREEGQGKVGNSGGDDVTDCETFGNKPLGVDRWDPREETENAEVEWDQKREMGLTPPKEEQERWLSHRDSGKETEQATESSVNNIGEGVAKGGSEGK</sequence>
<gene>
    <name evidence="4" type="ORF">JRQ81_007454</name>
</gene>
<reference evidence="4" key="1">
    <citation type="journal article" date="2023" name="DNA Res.">
        <title>Chromosome-level genome assembly of Phrynocephalus forsythii using third-generation DNA sequencing and Hi-C analysis.</title>
        <authorList>
            <person name="Qi Y."/>
            <person name="Zhao W."/>
            <person name="Zhao Y."/>
            <person name="Niu C."/>
            <person name="Cao S."/>
            <person name="Zhang Y."/>
        </authorList>
    </citation>
    <scope>NUCLEOTIDE SEQUENCE</scope>
    <source>
        <tissue evidence="4">Muscle</tissue>
    </source>
</reference>
<feature type="region of interest" description="Disordered" evidence="3">
    <location>
        <begin position="214"/>
        <end position="314"/>
    </location>
</feature>
<evidence type="ECO:0000256" key="1">
    <source>
        <dbReference type="ARBA" id="ARBA00022737"/>
    </source>
</evidence>
<name>A0A9Q0XF77_9SAUR</name>
<keyword evidence="1" id="KW-0677">Repeat</keyword>
<comment type="caution">
    <text evidence="4">The sequence shown here is derived from an EMBL/GenBank/DDBJ whole genome shotgun (WGS) entry which is preliminary data.</text>
</comment>
<accession>A0A9Q0XF77</accession>
<dbReference type="PANTHER" id="PTHR11242:SF1">
    <property type="entry name" value="PPIASE FKBP-TYPE DOMAIN-CONTAINING PROTEIN"/>
    <property type="match status" value="1"/>
</dbReference>
<keyword evidence="5" id="KW-1185">Reference proteome</keyword>
<feature type="region of interest" description="Disordered" evidence="3">
    <location>
        <begin position="114"/>
        <end position="200"/>
    </location>
</feature>
<keyword evidence="2" id="KW-0802">TPR repeat</keyword>
<feature type="compositionally biased region" description="Basic and acidic residues" evidence="3">
    <location>
        <begin position="120"/>
        <end position="174"/>
    </location>
</feature>
<dbReference type="EMBL" id="JAPFRF010000015">
    <property type="protein sequence ID" value="KAJ7310530.1"/>
    <property type="molecule type" value="Genomic_DNA"/>
</dbReference>
<evidence type="ECO:0000313" key="5">
    <source>
        <dbReference type="Proteomes" id="UP001142489"/>
    </source>
</evidence>
<protein>
    <submittedName>
        <fullName evidence="4">Uncharacterized protein</fullName>
    </submittedName>
</protein>
<evidence type="ECO:0000313" key="4">
    <source>
        <dbReference type="EMBL" id="KAJ7310530.1"/>
    </source>
</evidence>
<feature type="compositionally biased region" description="Basic and acidic residues" evidence="3">
    <location>
        <begin position="214"/>
        <end position="223"/>
    </location>
</feature>
<dbReference type="InterPro" id="IPR039663">
    <property type="entry name" value="AIP/AIPL1/TTC9"/>
</dbReference>
<dbReference type="Gene3D" id="1.25.40.10">
    <property type="entry name" value="Tetratricopeptide repeat domain"/>
    <property type="match status" value="1"/>
</dbReference>
<proteinExistence type="predicted"/>
<dbReference type="AlphaFoldDB" id="A0A9Q0XF77"/>
<evidence type="ECO:0000256" key="2">
    <source>
        <dbReference type="ARBA" id="ARBA00022803"/>
    </source>
</evidence>
<dbReference type="InterPro" id="IPR011990">
    <property type="entry name" value="TPR-like_helical_dom_sf"/>
</dbReference>
<dbReference type="Proteomes" id="UP001142489">
    <property type="component" value="Unassembled WGS sequence"/>
</dbReference>
<feature type="compositionally biased region" description="Basic and acidic residues" evidence="3">
    <location>
        <begin position="183"/>
        <end position="200"/>
    </location>
</feature>
<organism evidence="4 5">
    <name type="scientific">Phrynocephalus forsythii</name>
    <dbReference type="NCBI Taxonomy" id="171643"/>
    <lineage>
        <taxon>Eukaryota</taxon>
        <taxon>Metazoa</taxon>
        <taxon>Chordata</taxon>
        <taxon>Craniata</taxon>
        <taxon>Vertebrata</taxon>
        <taxon>Euteleostomi</taxon>
        <taxon>Lepidosauria</taxon>
        <taxon>Squamata</taxon>
        <taxon>Bifurcata</taxon>
        <taxon>Unidentata</taxon>
        <taxon>Episquamata</taxon>
        <taxon>Toxicofera</taxon>
        <taxon>Iguania</taxon>
        <taxon>Acrodonta</taxon>
        <taxon>Agamidae</taxon>
        <taxon>Agaminae</taxon>
        <taxon>Phrynocephalus</taxon>
    </lineage>
</organism>
<dbReference type="OrthoDB" id="5829758at2759"/>
<evidence type="ECO:0000256" key="3">
    <source>
        <dbReference type="SAM" id="MobiDB-lite"/>
    </source>
</evidence>
<feature type="compositionally biased region" description="Basic and acidic residues" evidence="3">
    <location>
        <begin position="246"/>
        <end position="256"/>
    </location>
</feature>
<dbReference type="SUPFAM" id="SSF48452">
    <property type="entry name" value="TPR-like"/>
    <property type="match status" value="1"/>
</dbReference>